<evidence type="ECO:0000256" key="1">
    <source>
        <dbReference type="SAM" id="Phobius"/>
    </source>
</evidence>
<dbReference type="HOGENOM" id="CLU_1340347_0_0_1"/>
<dbReference type="eggNOG" id="ENOG502SBC6">
    <property type="taxonomic scope" value="Eukaryota"/>
</dbReference>
<dbReference type="EMBL" id="BABT02000231">
    <property type="protein sequence ID" value="GAA99740.1"/>
    <property type="molecule type" value="Genomic_DNA"/>
</dbReference>
<sequence length="205" mass="21439">MSNTFPSLSGGIPNKTQDFAASIVFAIAFAALIPAGIARLVSKDSRSFILIRPSIFCITQVAAYGMRAALANGNSSTGVYIASEILLLGGFSAICEPIPALLTRVAGKCQKRSFQHADNKVQQHILLFCRLVVTLAGIFGVIASTKISGNESQSTANSIEHYRIANAALIIGAISVSALIAVNLIQAGLLQILAVVVIVLQCGLL</sequence>
<name>G7EA80_MIXOS</name>
<dbReference type="Proteomes" id="UP000009131">
    <property type="component" value="Unassembled WGS sequence"/>
</dbReference>
<proteinExistence type="predicted"/>
<keyword evidence="1" id="KW-1133">Transmembrane helix</keyword>
<comment type="caution">
    <text evidence="2">The sequence shown here is derived from an EMBL/GenBank/DDBJ whole genome shotgun (WGS) entry which is preliminary data.</text>
</comment>
<feature type="transmembrane region" description="Helical" evidence="1">
    <location>
        <begin position="20"/>
        <end position="41"/>
    </location>
</feature>
<accession>G7EA80</accession>
<feature type="transmembrane region" description="Helical" evidence="1">
    <location>
        <begin position="167"/>
        <end position="200"/>
    </location>
</feature>
<reference evidence="2 3" key="2">
    <citation type="journal article" date="2012" name="Open Biol.">
        <title>Characteristics of nucleosomes and linker DNA regions on the genome of the basidiomycete Mixia osmundae revealed by mono- and dinucleosome mapping.</title>
        <authorList>
            <person name="Nishida H."/>
            <person name="Kondo S."/>
            <person name="Matsumoto T."/>
            <person name="Suzuki Y."/>
            <person name="Yoshikawa H."/>
            <person name="Taylor T.D."/>
            <person name="Sugiyama J."/>
        </authorList>
    </citation>
    <scope>NUCLEOTIDE SEQUENCE [LARGE SCALE GENOMIC DNA]</scope>
    <source>
        <strain evidence="3">CBS 9802 / IAM 14324 / JCM 22182 / KY 12970</strain>
    </source>
</reference>
<keyword evidence="1" id="KW-0472">Membrane</keyword>
<organism evidence="2 3">
    <name type="scientific">Mixia osmundae (strain CBS 9802 / IAM 14324 / JCM 22182 / KY 12970)</name>
    <dbReference type="NCBI Taxonomy" id="764103"/>
    <lineage>
        <taxon>Eukaryota</taxon>
        <taxon>Fungi</taxon>
        <taxon>Dikarya</taxon>
        <taxon>Basidiomycota</taxon>
        <taxon>Pucciniomycotina</taxon>
        <taxon>Mixiomycetes</taxon>
        <taxon>Mixiales</taxon>
        <taxon>Mixiaceae</taxon>
        <taxon>Mixia</taxon>
    </lineage>
</organism>
<evidence type="ECO:0000313" key="2">
    <source>
        <dbReference type="EMBL" id="GAA99740.1"/>
    </source>
</evidence>
<protein>
    <submittedName>
        <fullName evidence="2">Uncharacterized protein</fullName>
    </submittedName>
</protein>
<keyword evidence="1" id="KW-0812">Transmembrane</keyword>
<feature type="transmembrane region" description="Helical" evidence="1">
    <location>
        <begin position="78"/>
        <end position="103"/>
    </location>
</feature>
<keyword evidence="3" id="KW-1185">Reference proteome</keyword>
<gene>
    <name evidence="2" type="primary">Mo06443</name>
    <name evidence="2" type="ORF">E5Q_06443</name>
</gene>
<feature type="non-terminal residue" evidence="2">
    <location>
        <position position="205"/>
    </location>
</feature>
<feature type="transmembrane region" description="Helical" evidence="1">
    <location>
        <begin position="48"/>
        <end position="66"/>
    </location>
</feature>
<dbReference type="InParanoid" id="G7EA80"/>
<feature type="transmembrane region" description="Helical" evidence="1">
    <location>
        <begin position="124"/>
        <end position="147"/>
    </location>
</feature>
<evidence type="ECO:0000313" key="3">
    <source>
        <dbReference type="Proteomes" id="UP000009131"/>
    </source>
</evidence>
<dbReference type="AlphaFoldDB" id="G7EA80"/>
<dbReference type="OrthoDB" id="2562239at2759"/>
<reference evidence="2 3" key="1">
    <citation type="journal article" date="2011" name="J. Gen. Appl. Microbiol.">
        <title>Draft genome sequencing of the enigmatic basidiomycete Mixia osmundae.</title>
        <authorList>
            <person name="Nishida H."/>
            <person name="Nagatsuka Y."/>
            <person name="Sugiyama J."/>
        </authorList>
    </citation>
    <scope>NUCLEOTIDE SEQUENCE [LARGE SCALE GENOMIC DNA]</scope>
    <source>
        <strain evidence="3">CBS 9802 / IAM 14324 / JCM 22182 / KY 12970</strain>
    </source>
</reference>